<name>A0A077B1Q3_9PROT</name>
<protein>
    <recommendedName>
        <fullName evidence="4">SIMPL domain-containing protein</fullName>
    </recommendedName>
</protein>
<evidence type="ECO:0000313" key="2">
    <source>
        <dbReference type="EMBL" id="AIK96870.1"/>
    </source>
</evidence>
<feature type="transmembrane region" description="Helical" evidence="1">
    <location>
        <begin position="14"/>
        <end position="36"/>
    </location>
</feature>
<dbReference type="OrthoDB" id="9806540at2"/>
<accession>A0A077B1Q3</accession>
<dbReference type="AlphaFoldDB" id="A0A077B1Q3"/>
<gene>
    <name evidence="2" type="ORF">ID47_09180</name>
</gene>
<organism evidence="2 3">
    <name type="scientific">Candidatus Odyssella acanthamoebae</name>
    <dbReference type="NCBI Taxonomy" id="91604"/>
    <lineage>
        <taxon>Bacteria</taxon>
        <taxon>Pseudomonadati</taxon>
        <taxon>Pseudomonadota</taxon>
        <taxon>Alphaproteobacteria</taxon>
        <taxon>Holosporales</taxon>
        <taxon>Candidatus Paracaedibacteraceae</taxon>
        <taxon>Candidatus Odyssella</taxon>
    </lineage>
</organism>
<dbReference type="KEGG" id="paca:ID47_09180"/>
<dbReference type="EMBL" id="CP008941">
    <property type="protein sequence ID" value="AIK96870.1"/>
    <property type="molecule type" value="Genomic_DNA"/>
</dbReference>
<reference evidence="2 3" key="1">
    <citation type="submission" date="2014-07" db="EMBL/GenBank/DDBJ databases">
        <title>Comparative genomic insights into amoeba endosymbionts belonging to the families of Holosporaceae and Candidatus Midichloriaceae within Rickettsiales.</title>
        <authorList>
            <person name="Wang Z."/>
            <person name="Wu M."/>
        </authorList>
    </citation>
    <scope>NUCLEOTIDE SEQUENCE [LARGE SCALE GENOMIC DNA]</scope>
    <source>
        <strain evidence="2">PRA3</strain>
    </source>
</reference>
<dbReference type="PANTHER" id="PTHR34387:SF2">
    <property type="entry name" value="SLR1258 PROTEIN"/>
    <property type="match status" value="1"/>
</dbReference>
<dbReference type="InterPro" id="IPR007497">
    <property type="entry name" value="SIMPL/DUF541"/>
</dbReference>
<keyword evidence="3" id="KW-1185">Reference proteome</keyword>
<keyword evidence="1" id="KW-0472">Membrane</keyword>
<keyword evidence="1" id="KW-0812">Transmembrane</keyword>
<evidence type="ECO:0000256" key="1">
    <source>
        <dbReference type="SAM" id="Phobius"/>
    </source>
</evidence>
<dbReference type="InterPro" id="IPR016907">
    <property type="entry name" value="UCP029033"/>
</dbReference>
<dbReference type="eggNOG" id="COG2859">
    <property type="taxonomic scope" value="Bacteria"/>
</dbReference>
<dbReference type="InterPro" id="IPR052022">
    <property type="entry name" value="26kDa_periplasmic_antigen"/>
</dbReference>
<sequence length="252" mass="27808">MAENKNFSGILSQLGLGVALGVATIACTAIVAKTYVKVKESQNSIQVKGYAEKRITSENAVWEGGINASNVDLIEAYKQLDQVKARTLELFKAEGYDPKQIKLGSINRFEVRKKSPDGHYELNEIERYNVSQNIEIASDDVQKLASLPSKMNELNLQGFDVTSGYVRFYYPSAKLDQLKVSLLAEASKSARERADQFALNSGNQISRLLNARQGVFQVTAPNSSDISDYGTYDTSSIEKVVKIVVTMTYGVE</sequence>
<dbReference type="Proteomes" id="UP000028926">
    <property type="component" value="Chromosome"/>
</dbReference>
<proteinExistence type="predicted"/>
<dbReference type="Gene3D" id="3.30.70.2970">
    <property type="entry name" value="Protein of unknown function (DUF541), domain 2"/>
    <property type="match status" value="1"/>
</dbReference>
<dbReference type="RefSeq" id="WP_038465641.1">
    <property type="nucleotide sequence ID" value="NZ_CP008941.1"/>
</dbReference>
<evidence type="ECO:0008006" key="4">
    <source>
        <dbReference type="Google" id="ProtNLM"/>
    </source>
</evidence>
<dbReference type="HOGENOM" id="CLU_077423_0_0_5"/>
<dbReference type="GO" id="GO:0006974">
    <property type="term" value="P:DNA damage response"/>
    <property type="evidence" value="ECO:0007669"/>
    <property type="project" value="TreeGrafter"/>
</dbReference>
<evidence type="ECO:0000313" key="3">
    <source>
        <dbReference type="Proteomes" id="UP000028926"/>
    </source>
</evidence>
<dbReference type="Pfam" id="PF04402">
    <property type="entry name" value="SIMPL"/>
    <property type="match status" value="1"/>
</dbReference>
<keyword evidence="1" id="KW-1133">Transmembrane helix</keyword>
<dbReference type="PIRSF" id="PIRSF029033">
    <property type="entry name" value="UCP029033"/>
    <property type="match status" value="1"/>
</dbReference>
<dbReference type="PROSITE" id="PS51257">
    <property type="entry name" value="PROKAR_LIPOPROTEIN"/>
    <property type="match status" value="1"/>
</dbReference>
<dbReference type="PANTHER" id="PTHR34387">
    <property type="entry name" value="SLR1258 PROTEIN"/>
    <property type="match status" value="1"/>
</dbReference>